<keyword evidence="2" id="KW-1185">Reference proteome</keyword>
<dbReference type="EMBL" id="JAPFFF010000011">
    <property type="protein sequence ID" value="KAK8878264.1"/>
    <property type="molecule type" value="Genomic_DNA"/>
</dbReference>
<gene>
    <name evidence="1" type="ORF">M9Y10_005029</name>
</gene>
<evidence type="ECO:0000313" key="1">
    <source>
        <dbReference type="EMBL" id="KAK8878264.1"/>
    </source>
</evidence>
<accession>A0ABR2JKN8</accession>
<dbReference type="Proteomes" id="UP001470230">
    <property type="component" value="Unassembled WGS sequence"/>
</dbReference>
<protein>
    <submittedName>
        <fullName evidence="1">Uncharacterized protein</fullName>
    </submittedName>
</protein>
<reference evidence="1 2" key="1">
    <citation type="submission" date="2024-04" db="EMBL/GenBank/DDBJ databases">
        <title>Tritrichomonas musculus Genome.</title>
        <authorList>
            <person name="Alves-Ferreira E."/>
            <person name="Grigg M."/>
            <person name="Lorenzi H."/>
            <person name="Galac M."/>
        </authorList>
    </citation>
    <scope>NUCLEOTIDE SEQUENCE [LARGE SCALE GENOMIC DNA]</scope>
    <source>
        <strain evidence="1 2">EAF2021</strain>
    </source>
</reference>
<comment type="caution">
    <text evidence="1">The sequence shown here is derived from an EMBL/GenBank/DDBJ whole genome shotgun (WGS) entry which is preliminary data.</text>
</comment>
<proteinExistence type="predicted"/>
<name>A0ABR2JKN8_9EUKA</name>
<sequence length="93" mass="10215">MSDSDAKISELTAKIAVLEAALRTGNATSSTINATDYPFLSKLDGDDLIAANALIQENIALKEQISNLQTTIEQRDYRILHMKRNLEKLTPPA</sequence>
<evidence type="ECO:0000313" key="2">
    <source>
        <dbReference type="Proteomes" id="UP001470230"/>
    </source>
</evidence>
<organism evidence="1 2">
    <name type="scientific">Tritrichomonas musculus</name>
    <dbReference type="NCBI Taxonomy" id="1915356"/>
    <lineage>
        <taxon>Eukaryota</taxon>
        <taxon>Metamonada</taxon>
        <taxon>Parabasalia</taxon>
        <taxon>Tritrichomonadida</taxon>
        <taxon>Tritrichomonadidae</taxon>
        <taxon>Tritrichomonas</taxon>
    </lineage>
</organism>